<accession>A0AAD9UQ81</accession>
<evidence type="ECO:0000256" key="6">
    <source>
        <dbReference type="ARBA" id="ARBA00023186"/>
    </source>
</evidence>
<dbReference type="Pfam" id="PF00118">
    <property type="entry name" value="Cpn60_TCP1"/>
    <property type="match status" value="1"/>
</dbReference>
<dbReference type="FunFam" id="3.50.7.10:FF:000008">
    <property type="entry name" value="T-complex protein 1 subunit theta"/>
    <property type="match status" value="1"/>
</dbReference>
<dbReference type="RefSeq" id="XP_067804521.1">
    <property type="nucleotide sequence ID" value="XM_067945730.1"/>
</dbReference>
<dbReference type="AlphaFoldDB" id="A0AAD9UQ81"/>
<proteinExistence type="inferred from homology"/>
<keyword evidence="5 8" id="KW-0067">ATP-binding</keyword>
<organism evidence="9 10">
    <name type="scientific">Babesia duncani</name>
    <dbReference type="NCBI Taxonomy" id="323732"/>
    <lineage>
        <taxon>Eukaryota</taxon>
        <taxon>Sar</taxon>
        <taxon>Alveolata</taxon>
        <taxon>Apicomplexa</taxon>
        <taxon>Aconoidasida</taxon>
        <taxon>Piroplasmida</taxon>
        <taxon>Babesiidae</taxon>
        <taxon>Babesia</taxon>
    </lineage>
</organism>
<dbReference type="InterPro" id="IPR002423">
    <property type="entry name" value="Cpn60/GroEL/TCP-1"/>
</dbReference>
<dbReference type="GO" id="GO:0005737">
    <property type="term" value="C:cytoplasm"/>
    <property type="evidence" value="ECO:0007669"/>
    <property type="project" value="UniProtKB-SubCell"/>
</dbReference>
<sequence>MFAQKFGTRALLRDGSRAFGPNDNAALRNIEACTVVCDMLKTSLGPNSMKKLIVDRLEKRFVTCDCETILNGLDVQHPAAKILVMAVETMQQEFGDGTNTLIGLAGELLSNASLLLLEGLHISDVRRGYEIAYNRVMETLKDEIVWTISNYNSETELVKAIRTSVCTKLQSNEVEICNLIAKAAVMVMPPKPNAFDVESIRVCKIIGGNVSQSSVINGMVVLRDASGVVKSTGHTKVMVLNCGLEFVSTEAKGTVLINNADELMNFTSDEEDRMEQMIRKIKDLGVGCIIANVVSEIALHYCNKYQIFVLKIVSKFEMQRLCKTLRAVPLVKFSVPSLDDLGVVESIKTTELSSQRAIIINACEHAIATIILKGPTMGILDEIERAIDDGFNCVSASIRDPSFLSGGGAVEIAMAKRLTALASGISGLEHYAIERFAQSFEYVPKILATNAGHDAIVTVTELYAAHEAGNSHACVNINEDSKITDAHQVGVLDHYGCKMHAIKLAYEAAMAILSVDQIIMSKPAGGPKPKAPGPPDL</sequence>
<dbReference type="Gene3D" id="3.50.7.10">
    <property type="entry name" value="GroEL"/>
    <property type="match status" value="1"/>
</dbReference>
<dbReference type="Gene3D" id="3.30.260.10">
    <property type="entry name" value="TCP-1-like chaperonin intermediate domain"/>
    <property type="match status" value="1"/>
</dbReference>
<keyword evidence="4 8" id="KW-0547">Nucleotide-binding</keyword>
<dbReference type="KEGG" id="bdw:94334980"/>
<dbReference type="PANTHER" id="PTHR11353">
    <property type="entry name" value="CHAPERONIN"/>
    <property type="match status" value="1"/>
</dbReference>
<dbReference type="SUPFAM" id="SSF52029">
    <property type="entry name" value="GroEL apical domain-like"/>
    <property type="match status" value="1"/>
</dbReference>
<keyword evidence="10" id="KW-1185">Reference proteome</keyword>
<comment type="similarity">
    <text evidence="2 8">Belongs to the TCP-1 chaperonin family.</text>
</comment>
<dbReference type="GO" id="GO:0140662">
    <property type="term" value="F:ATP-dependent protein folding chaperone"/>
    <property type="evidence" value="ECO:0007669"/>
    <property type="project" value="InterPro"/>
</dbReference>
<keyword evidence="6 8" id="KW-0143">Chaperone</keyword>
<name>A0AAD9UQ81_9APIC</name>
<dbReference type="GeneID" id="94334980"/>
<reference evidence="9" key="1">
    <citation type="journal article" date="2023" name="Nat. Microbiol.">
        <title>Babesia duncani multi-omics identifies virulence factors and drug targets.</title>
        <authorList>
            <person name="Singh P."/>
            <person name="Lonardi S."/>
            <person name="Liang Q."/>
            <person name="Vydyam P."/>
            <person name="Khabirova E."/>
            <person name="Fang T."/>
            <person name="Gihaz S."/>
            <person name="Thekkiniath J."/>
            <person name="Munshi M."/>
            <person name="Abel S."/>
            <person name="Ciampossin L."/>
            <person name="Batugedara G."/>
            <person name="Gupta M."/>
            <person name="Lu X.M."/>
            <person name="Lenz T."/>
            <person name="Chakravarty S."/>
            <person name="Cornillot E."/>
            <person name="Hu Y."/>
            <person name="Ma W."/>
            <person name="Gonzalez L.M."/>
            <person name="Sanchez S."/>
            <person name="Estrada K."/>
            <person name="Sanchez-Flores A."/>
            <person name="Montero E."/>
            <person name="Harb O.S."/>
            <person name="Le Roch K.G."/>
            <person name="Mamoun C.B."/>
        </authorList>
    </citation>
    <scope>NUCLEOTIDE SEQUENCE</scope>
    <source>
        <strain evidence="9">WA1</strain>
    </source>
</reference>
<evidence type="ECO:0000256" key="7">
    <source>
        <dbReference type="ARBA" id="ARBA00029602"/>
    </source>
</evidence>
<dbReference type="GO" id="GO:0016887">
    <property type="term" value="F:ATP hydrolysis activity"/>
    <property type="evidence" value="ECO:0007669"/>
    <property type="project" value="InterPro"/>
</dbReference>
<evidence type="ECO:0000256" key="5">
    <source>
        <dbReference type="ARBA" id="ARBA00022840"/>
    </source>
</evidence>
<dbReference type="SUPFAM" id="SSF48592">
    <property type="entry name" value="GroEL equatorial domain-like"/>
    <property type="match status" value="1"/>
</dbReference>
<dbReference type="Gene3D" id="1.10.560.10">
    <property type="entry name" value="GroEL-like equatorial domain"/>
    <property type="match status" value="1"/>
</dbReference>
<dbReference type="SUPFAM" id="SSF54849">
    <property type="entry name" value="GroEL-intermediate domain like"/>
    <property type="match status" value="1"/>
</dbReference>
<keyword evidence="3" id="KW-0963">Cytoplasm</keyword>
<dbReference type="InterPro" id="IPR017998">
    <property type="entry name" value="Chaperone_TCP-1"/>
</dbReference>
<comment type="subcellular location">
    <subcellularLocation>
        <location evidence="1">Cytoplasm</location>
    </subcellularLocation>
</comment>
<gene>
    <name evidence="9" type="ORF">BdWA1_000682</name>
</gene>
<dbReference type="GO" id="GO:0005524">
    <property type="term" value="F:ATP binding"/>
    <property type="evidence" value="ECO:0007669"/>
    <property type="project" value="UniProtKB-KW"/>
</dbReference>
<dbReference type="InterPro" id="IPR027413">
    <property type="entry name" value="GROEL-like_equatorial_sf"/>
</dbReference>
<dbReference type="PROSITE" id="PS00750">
    <property type="entry name" value="TCP1_1"/>
    <property type="match status" value="1"/>
</dbReference>
<evidence type="ECO:0000313" key="9">
    <source>
        <dbReference type="EMBL" id="KAK2197679.1"/>
    </source>
</evidence>
<dbReference type="Proteomes" id="UP001214638">
    <property type="component" value="Unassembled WGS sequence"/>
</dbReference>
<evidence type="ECO:0000256" key="2">
    <source>
        <dbReference type="ARBA" id="ARBA00008020"/>
    </source>
</evidence>
<dbReference type="PRINTS" id="PR00304">
    <property type="entry name" value="TCOMPLEXTCP1"/>
</dbReference>
<evidence type="ECO:0000256" key="1">
    <source>
        <dbReference type="ARBA" id="ARBA00004496"/>
    </source>
</evidence>
<dbReference type="GO" id="GO:0051082">
    <property type="term" value="F:unfolded protein binding"/>
    <property type="evidence" value="ECO:0007669"/>
    <property type="project" value="InterPro"/>
</dbReference>
<comment type="caution">
    <text evidence="9">The sequence shown here is derived from an EMBL/GenBank/DDBJ whole genome shotgun (WGS) entry which is preliminary data.</text>
</comment>
<dbReference type="NCBIfam" id="TIGR02346">
    <property type="entry name" value="chap_CCT_theta"/>
    <property type="match status" value="1"/>
</dbReference>
<dbReference type="CDD" id="cd03341">
    <property type="entry name" value="TCP1_theta"/>
    <property type="match status" value="1"/>
</dbReference>
<evidence type="ECO:0000256" key="8">
    <source>
        <dbReference type="RuleBase" id="RU004187"/>
    </source>
</evidence>
<evidence type="ECO:0000256" key="4">
    <source>
        <dbReference type="ARBA" id="ARBA00022741"/>
    </source>
</evidence>
<dbReference type="InterPro" id="IPR027409">
    <property type="entry name" value="GroEL-like_apical_dom_sf"/>
</dbReference>
<protein>
    <recommendedName>
        <fullName evidence="7">CCT-theta</fullName>
    </recommendedName>
</protein>
<evidence type="ECO:0000256" key="3">
    <source>
        <dbReference type="ARBA" id="ARBA00022490"/>
    </source>
</evidence>
<dbReference type="EMBL" id="JALLKP010000001">
    <property type="protein sequence ID" value="KAK2197679.1"/>
    <property type="molecule type" value="Genomic_DNA"/>
</dbReference>
<dbReference type="InterPro" id="IPR012721">
    <property type="entry name" value="Chap_CCT_theta"/>
</dbReference>
<dbReference type="InterPro" id="IPR002194">
    <property type="entry name" value="Chaperonin_TCP-1_CS"/>
</dbReference>
<evidence type="ECO:0000313" key="10">
    <source>
        <dbReference type="Proteomes" id="UP001214638"/>
    </source>
</evidence>
<dbReference type="InterPro" id="IPR027410">
    <property type="entry name" value="TCP-1-like_intermed_sf"/>
</dbReference>